<dbReference type="AlphaFoldDB" id="A0A7S3LIX8"/>
<reference evidence="2" key="1">
    <citation type="submission" date="2021-01" db="EMBL/GenBank/DDBJ databases">
        <authorList>
            <person name="Corre E."/>
            <person name="Pelletier E."/>
            <person name="Niang G."/>
            <person name="Scheremetjew M."/>
            <person name="Finn R."/>
            <person name="Kale V."/>
            <person name="Holt S."/>
            <person name="Cochrane G."/>
            <person name="Meng A."/>
            <person name="Brown T."/>
            <person name="Cohen L."/>
        </authorList>
    </citation>
    <scope>NUCLEOTIDE SEQUENCE</scope>
    <source>
        <strain evidence="2">GSBS06</strain>
    </source>
</reference>
<dbReference type="EMBL" id="HBIN01003201">
    <property type="protein sequence ID" value="CAE0431855.1"/>
    <property type="molecule type" value="Transcribed_RNA"/>
</dbReference>
<feature type="domain" description="Tryptophan synthase beta chain-like PALP" evidence="1">
    <location>
        <begin position="8"/>
        <end position="312"/>
    </location>
</feature>
<evidence type="ECO:0000313" key="2">
    <source>
        <dbReference type="EMBL" id="CAE0431855.1"/>
    </source>
</evidence>
<proteinExistence type="predicted"/>
<protein>
    <recommendedName>
        <fullName evidence="1">Tryptophan synthase beta chain-like PALP domain-containing protein</fullName>
    </recommendedName>
</protein>
<organism evidence="2">
    <name type="scientific">Aplanochytrium stocchinoi</name>
    <dbReference type="NCBI Taxonomy" id="215587"/>
    <lineage>
        <taxon>Eukaryota</taxon>
        <taxon>Sar</taxon>
        <taxon>Stramenopiles</taxon>
        <taxon>Bigyra</taxon>
        <taxon>Labyrinthulomycetes</taxon>
        <taxon>Thraustochytrida</taxon>
        <taxon>Thraustochytriidae</taxon>
        <taxon>Aplanochytrium</taxon>
    </lineage>
</organism>
<evidence type="ECO:0000259" key="1">
    <source>
        <dbReference type="Pfam" id="PF00291"/>
    </source>
</evidence>
<dbReference type="InterPro" id="IPR050214">
    <property type="entry name" value="Cys_Synth/Cystath_Beta-Synth"/>
</dbReference>
<gene>
    <name evidence="2" type="ORF">ASTO00021_LOCUS2192</name>
</gene>
<dbReference type="Gene3D" id="3.40.50.1100">
    <property type="match status" value="2"/>
</dbReference>
<dbReference type="InterPro" id="IPR036052">
    <property type="entry name" value="TrpB-like_PALP_sf"/>
</dbReference>
<dbReference type="CDD" id="cd01561">
    <property type="entry name" value="CBS_like"/>
    <property type="match status" value="1"/>
</dbReference>
<sequence length="326" mass="35463">MKAFKSILETVGQTPMVQLDRLCNSFGLTEKRIFAKLENFNPGLSKKDRIALSIIRHAKDIGRLRPGQTVVECTSGNTGTGLAIVCAQLGHPFIAVMSQGNSKERASMMQALGAQVELVPQARDSIPNQVTGQDLDLVDKRTFELVKLHDAFFADQFMHEGNFNAHFEGTGPEIWKQTCGELDAFVDFVGTGGSFGGISSYLKTRNNSIKCFVVEPECAPVLANSTANIDYVGGIPHKIQGGGYSRKDLRFVLDDLVDGYVTVTDQEAIDATRILAQKEGILGGFSAGANIAAAVKLLKENKARQITVLVCDSGMKYMSTDLFFDR</sequence>
<dbReference type="InterPro" id="IPR001926">
    <property type="entry name" value="TrpB-like_PALP"/>
</dbReference>
<name>A0A7S3LIX8_9STRA</name>
<accession>A0A7S3LIX8</accession>
<dbReference type="PANTHER" id="PTHR10314">
    <property type="entry name" value="CYSTATHIONINE BETA-SYNTHASE"/>
    <property type="match status" value="1"/>
</dbReference>
<dbReference type="Pfam" id="PF00291">
    <property type="entry name" value="PALP"/>
    <property type="match status" value="1"/>
</dbReference>
<dbReference type="SUPFAM" id="SSF53686">
    <property type="entry name" value="Tryptophan synthase beta subunit-like PLP-dependent enzymes"/>
    <property type="match status" value="1"/>
</dbReference>